<feature type="transmembrane region" description="Helical" evidence="2">
    <location>
        <begin position="408"/>
        <end position="429"/>
    </location>
</feature>
<keyword evidence="1" id="KW-0175">Coiled coil</keyword>
<keyword evidence="4" id="KW-1185">Reference proteome</keyword>
<dbReference type="EMBL" id="JAOWKZ010000004">
    <property type="protein sequence ID" value="MCV2873773.1"/>
    <property type="molecule type" value="Genomic_DNA"/>
</dbReference>
<sequence>MNLDLSFYFAVFLRRLHYFIIIFALVSAASIAAAFLLPAVYSANSILLVEASSIPGALSAPTVQAQALEKLQTIEKYLMTRTNLLRIAQDLKVFPDMDKMSPDDIVQSMRSSTQINKNAGRGQATIMGIAFEAETAEAAAGVVNEYVTLILQADLELRTGNAEDTVEFFRQEVARLSGELDIQSAKILDFQNKNSDALPNTLNYRLNQQQILQTRLANAERNIASLKDQKARMVAIFESTGQISGASANQTPEQRQLDQLRTQLNGMLAVFTETNPKVVLIKQQIAQLEEVVKSQLPSDPSGNPAATLLDVQLADLDTQIEILEEERVNLIAELESLKGSIDRTPANQIALDALQRDYSNIQQQYNSAVGKLAAASAGEQIEVRSKGERISVVEPATVPAKPSRPNRVMIAGGGVAAGAFLGAAFIVLIEVLNRAVRRPTDLVRTFGIMPIATIPYMRTPGETMMRRTAFAAILLVAVVGIPAMVYAVHVYYAPLDSIVGKLAAKIGVRL</sequence>
<evidence type="ECO:0000256" key="1">
    <source>
        <dbReference type="SAM" id="Coils"/>
    </source>
</evidence>
<evidence type="ECO:0000313" key="3">
    <source>
        <dbReference type="EMBL" id="MCV2873773.1"/>
    </source>
</evidence>
<feature type="coiled-coil region" evidence="1">
    <location>
        <begin position="306"/>
        <end position="371"/>
    </location>
</feature>
<dbReference type="RefSeq" id="WP_263741006.1">
    <property type="nucleotide sequence ID" value="NZ_JAOWKZ010000004.1"/>
</dbReference>
<feature type="transmembrane region" description="Helical" evidence="2">
    <location>
        <begin position="16"/>
        <end position="37"/>
    </location>
</feature>
<keyword evidence="2" id="KW-1133">Transmembrane helix</keyword>
<protein>
    <submittedName>
        <fullName evidence="3">Lipopolysaccharide biosynthesis</fullName>
    </submittedName>
</protein>
<accession>A0ABT2ZRK2</accession>
<name>A0ABT2ZRK2_9RHOB</name>
<dbReference type="InterPro" id="IPR050445">
    <property type="entry name" value="Bact_polysacc_biosynth/exp"/>
</dbReference>
<keyword evidence="2" id="KW-0812">Transmembrane</keyword>
<evidence type="ECO:0000256" key="2">
    <source>
        <dbReference type="SAM" id="Phobius"/>
    </source>
</evidence>
<dbReference type="Proteomes" id="UP001652564">
    <property type="component" value="Unassembled WGS sequence"/>
</dbReference>
<feature type="coiled-coil region" evidence="1">
    <location>
        <begin position="209"/>
        <end position="236"/>
    </location>
</feature>
<gene>
    <name evidence="3" type="ORF">OEZ71_15850</name>
</gene>
<dbReference type="PANTHER" id="PTHR32309:SF13">
    <property type="entry name" value="FERRIC ENTEROBACTIN TRANSPORT PROTEIN FEPE"/>
    <property type="match status" value="1"/>
</dbReference>
<organism evidence="3 4">
    <name type="scientific">Albidovulum litorale</name>
    <dbReference type="NCBI Taxonomy" id="2984134"/>
    <lineage>
        <taxon>Bacteria</taxon>
        <taxon>Pseudomonadati</taxon>
        <taxon>Pseudomonadota</taxon>
        <taxon>Alphaproteobacteria</taxon>
        <taxon>Rhodobacterales</taxon>
        <taxon>Paracoccaceae</taxon>
        <taxon>Albidovulum</taxon>
    </lineage>
</organism>
<keyword evidence="2" id="KW-0472">Membrane</keyword>
<comment type="caution">
    <text evidence="3">The sequence shown here is derived from an EMBL/GenBank/DDBJ whole genome shotgun (WGS) entry which is preliminary data.</text>
</comment>
<feature type="transmembrane region" description="Helical" evidence="2">
    <location>
        <begin position="469"/>
        <end position="492"/>
    </location>
</feature>
<proteinExistence type="predicted"/>
<dbReference type="PANTHER" id="PTHR32309">
    <property type="entry name" value="TYROSINE-PROTEIN KINASE"/>
    <property type="match status" value="1"/>
</dbReference>
<evidence type="ECO:0000313" key="4">
    <source>
        <dbReference type="Proteomes" id="UP001652564"/>
    </source>
</evidence>
<reference evidence="3 4" key="1">
    <citation type="submission" date="2022-10" db="EMBL/GenBank/DDBJ databases">
        <title>Defluviimonas sp. nov., isolated from ocean surface sediments.</title>
        <authorList>
            <person name="He W."/>
            <person name="Wang L."/>
            <person name="Zhang D.-F."/>
        </authorList>
    </citation>
    <scope>NUCLEOTIDE SEQUENCE [LARGE SCALE GENOMIC DNA]</scope>
    <source>
        <strain evidence="3 4">WL0050</strain>
    </source>
</reference>